<feature type="region of interest" description="Disordered" evidence="1">
    <location>
        <begin position="389"/>
        <end position="430"/>
    </location>
</feature>
<evidence type="ECO:0000313" key="2">
    <source>
        <dbReference type="EMBL" id="KAK5612123.1"/>
    </source>
</evidence>
<comment type="caution">
    <text evidence="2">The sequence shown here is derived from an EMBL/GenBank/DDBJ whole genome shotgun (WGS) entry which is preliminary data.</text>
</comment>
<feature type="region of interest" description="Disordered" evidence="1">
    <location>
        <begin position="44"/>
        <end position="90"/>
    </location>
</feature>
<proteinExistence type="predicted"/>
<feature type="region of interest" description="Disordered" evidence="1">
    <location>
        <begin position="197"/>
        <end position="323"/>
    </location>
</feature>
<dbReference type="AlphaFoldDB" id="A0AAV9RTC8"/>
<dbReference type="Proteomes" id="UP001311232">
    <property type="component" value="Unassembled WGS sequence"/>
</dbReference>
<feature type="compositionally biased region" description="Low complexity" evidence="1">
    <location>
        <begin position="201"/>
        <end position="211"/>
    </location>
</feature>
<keyword evidence="3" id="KW-1185">Reference proteome</keyword>
<accession>A0AAV9RTC8</accession>
<reference evidence="2 3" key="1">
    <citation type="submission" date="2021-06" db="EMBL/GenBank/DDBJ databases">
        <authorList>
            <person name="Palmer J.M."/>
        </authorList>
    </citation>
    <scope>NUCLEOTIDE SEQUENCE [LARGE SCALE GENOMIC DNA]</scope>
    <source>
        <strain evidence="2 3">MEX-2019</strain>
        <tissue evidence="2">Muscle</tissue>
    </source>
</reference>
<feature type="compositionally biased region" description="Basic and acidic residues" evidence="1">
    <location>
        <begin position="399"/>
        <end position="410"/>
    </location>
</feature>
<evidence type="ECO:0000256" key="1">
    <source>
        <dbReference type="SAM" id="MobiDB-lite"/>
    </source>
</evidence>
<organism evidence="2 3">
    <name type="scientific">Crenichthys baileyi</name>
    <name type="common">White River springfish</name>
    <dbReference type="NCBI Taxonomy" id="28760"/>
    <lineage>
        <taxon>Eukaryota</taxon>
        <taxon>Metazoa</taxon>
        <taxon>Chordata</taxon>
        <taxon>Craniata</taxon>
        <taxon>Vertebrata</taxon>
        <taxon>Euteleostomi</taxon>
        <taxon>Actinopterygii</taxon>
        <taxon>Neopterygii</taxon>
        <taxon>Teleostei</taxon>
        <taxon>Neoteleostei</taxon>
        <taxon>Acanthomorphata</taxon>
        <taxon>Ovalentaria</taxon>
        <taxon>Atherinomorphae</taxon>
        <taxon>Cyprinodontiformes</taxon>
        <taxon>Goodeidae</taxon>
        <taxon>Crenichthys</taxon>
    </lineage>
</organism>
<protein>
    <submittedName>
        <fullName evidence="2">Uncharacterized protein</fullName>
    </submittedName>
</protein>
<dbReference type="EMBL" id="JAHHUM010001450">
    <property type="protein sequence ID" value="KAK5612123.1"/>
    <property type="molecule type" value="Genomic_DNA"/>
</dbReference>
<gene>
    <name evidence="2" type="ORF">CRENBAI_026157</name>
</gene>
<sequence>MDLADGRQESTRGRWVQQQMEEAMRSLLADLEVLPSPLLLEQMEREAVQRRSPPAPLVAHPDPAAKPTFSSRRKKRQRGATSCCSTGEEVGSMPADVRAAASNPAPSSATAPPRLAAALPMPSSLAPAQVSAATPDELEERLRNFACQIKTFRKISLLHHSPELNEKIMLLQSSPRQIPEALLLQSSLRQVPGALLLQNSPRQVPRPVQPQSASTSSTRPRGRQKRDASAQVIGGPGDTSAQVIGGPGDSPAQVIGGPGDASAPAQATEAPGDASAPAQATEAPGDASAPAHATEGLGDPSASAPGFEDEPPSEAVPEQFKERLVLILASETGDEGFEDELPPEPVPEGFEKELVLVLASEPRDEGFEEEAPPNPVSEGFKEQLVLVLPAKGSPGTVKSKPDSKPPEFHRVPGGSSTHHGRPPDLPSRKHFGSPSLFMYCPSLIPNLSCQPVHRKCHSGSDLRVKV</sequence>
<evidence type="ECO:0000313" key="3">
    <source>
        <dbReference type="Proteomes" id="UP001311232"/>
    </source>
</evidence>
<name>A0AAV9RTC8_9TELE</name>
<feature type="region of interest" description="Disordered" evidence="1">
    <location>
        <begin position="362"/>
        <end position="381"/>
    </location>
</feature>